<dbReference type="EMBL" id="FUXP01000013">
    <property type="protein sequence ID" value="SKA22998.1"/>
    <property type="molecule type" value="Genomic_DNA"/>
</dbReference>
<reference evidence="1 2" key="1">
    <citation type="submission" date="2017-02" db="EMBL/GenBank/DDBJ databases">
        <authorList>
            <person name="Peterson S.W."/>
        </authorList>
    </citation>
    <scope>NUCLEOTIDE SEQUENCE [LARGE SCALE GENOMIC DNA]</scope>
    <source>
        <strain evidence="1 2">DSM 21749</strain>
    </source>
</reference>
<dbReference type="Pfam" id="PF22817">
    <property type="entry name" value="ApeP-like"/>
    <property type="match status" value="1"/>
</dbReference>
<dbReference type="OrthoDB" id="9800188at2"/>
<keyword evidence="2" id="KW-1185">Reference proteome</keyword>
<dbReference type="InterPro" id="IPR029069">
    <property type="entry name" value="HotDog_dom_sf"/>
</dbReference>
<organism evidence="1 2">
    <name type="scientific">Lysobacter spongiicola DSM 21749</name>
    <dbReference type="NCBI Taxonomy" id="1122188"/>
    <lineage>
        <taxon>Bacteria</taxon>
        <taxon>Pseudomonadati</taxon>
        <taxon>Pseudomonadota</taxon>
        <taxon>Gammaproteobacteria</taxon>
        <taxon>Lysobacterales</taxon>
        <taxon>Lysobacteraceae</taxon>
        <taxon>Novilysobacter</taxon>
    </lineage>
</organism>
<dbReference type="SUPFAM" id="SSF54637">
    <property type="entry name" value="Thioesterase/thiol ester dehydrase-isomerase"/>
    <property type="match status" value="1"/>
</dbReference>
<protein>
    <submittedName>
        <fullName evidence="1">Predicted 3-hydroxylacyl-ACP dehydratase, HotDog domain</fullName>
    </submittedName>
</protein>
<dbReference type="AlphaFoldDB" id="A0A1T4S4Z0"/>
<dbReference type="Proteomes" id="UP000190061">
    <property type="component" value="Unassembled WGS sequence"/>
</dbReference>
<name>A0A1T4S4Z0_9GAMM</name>
<dbReference type="Gene3D" id="3.10.129.10">
    <property type="entry name" value="Hotdog Thioesterase"/>
    <property type="match status" value="1"/>
</dbReference>
<evidence type="ECO:0000313" key="1">
    <source>
        <dbReference type="EMBL" id="SKA22998.1"/>
    </source>
</evidence>
<evidence type="ECO:0000313" key="2">
    <source>
        <dbReference type="Proteomes" id="UP000190061"/>
    </source>
</evidence>
<dbReference type="STRING" id="1122188.SAMN02745674_02556"/>
<dbReference type="RefSeq" id="WP_078759098.1">
    <property type="nucleotide sequence ID" value="NZ_FUXP01000013.1"/>
</dbReference>
<dbReference type="InterPro" id="IPR016776">
    <property type="entry name" value="ApeP-like_dehydratase"/>
</dbReference>
<accession>A0A1T4S4Z0</accession>
<sequence>MSGAVAPEAMQSLVPHKGAMCLWDEVLAWDADSIRLATMRHRDVDHPLRSHGCLRAIHLCEYGAQAMAVHGGLRSGGQAAPGMLVSLRAVELSVDRIDDLPGAIECHAQLLVDGDSGWQYQFRICHGSDVLAEGRAAVMLQPAHEATPTMGPASQPEGTP</sequence>
<proteinExistence type="predicted"/>
<gene>
    <name evidence="1" type="ORF">SAMN02745674_02556</name>
</gene>